<dbReference type="EMBL" id="JAODUO010000691">
    <property type="protein sequence ID" value="KAK2176024.1"/>
    <property type="molecule type" value="Genomic_DNA"/>
</dbReference>
<protein>
    <submittedName>
        <fullName evidence="1">Uncharacterized protein</fullName>
    </submittedName>
</protein>
<comment type="caution">
    <text evidence="1">The sequence shown here is derived from an EMBL/GenBank/DDBJ whole genome shotgun (WGS) entry which is preliminary data.</text>
</comment>
<name>A0AAD9KRH1_RIDPI</name>
<accession>A0AAD9KRH1</accession>
<reference evidence="1" key="1">
    <citation type="journal article" date="2023" name="Mol. Biol. Evol.">
        <title>Third-Generation Sequencing Reveals the Adaptive Role of the Epigenome in Three Deep-Sea Polychaetes.</title>
        <authorList>
            <person name="Perez M."/>
            <person name="Aroh O."/>
            <person name="Sun Y."/>
            <person name="Lan Y."/>
            <person name="Juniper S.K."/>
            <person name="Young C.R."/>
            <person name="Angers B."/>
            <person name="Qian P.Y."/>
        </authorList>
    </citation>
    <scope>NUCLEOTIDE SEQUENCE</scope>
    <source>
        <strain evidence="1">R07B-5</strain>
    </source>
</reference>
<dbReference type="AlphaFoldDB" id="A0AAD9KRH1"/>
<keyword evidence="2" id="KW-1185">Reference proteome</keyword>
<evidence type="ECO:0000313" key="1">
    <source>
        <dbReference type="EMBL" id="KAK2176024.1"/>
    </source>
</evidence>
<dbReference type="Proteomes" id="UP001209878">
    <property type="component" value="Unassembled WGS sequence"/>
</dbReference>
<gene>
    <name evidence="1" type="ORF">NP493_691g02054</name>
</gene>
<organism evidence="1 2">
    <name type="scientific">Ridgeia piscesae</name>
    <name type="common">Tubeworm</name>
    <dbReference type="NCBI Taxonomy" id="27915"/>
    <lineage>
        <taxon>Eukaryota</taxon>
        <taxon>Metazoa</taxon>
        <taxon>Spiralia</taxon>
        <taxon>Lophotrochozoa</taxon>
        <taxon>Annelida</taxon>
        <taxon>Polychaeta</taxon>
        <taxon>Sedentaria</taxon>
        <taxon>Canalipalpata</taxon>
        <taxon>Sabellida</taxon>
        <taxon>Siboglinidae</taxon>
        <taxon>Ridgeia</taxon>
    </lineage>
</organism>
<evidence type="ECO:0000313" key="2">
    <source>
        <dbReference type="Proteomes" id="UP001209878"/>
    </source>
</evidence>
<proteinExistence type="predicted"/>
<sequence length="85" mass="9922">MHWRSFLKYLFCFKSTLYCTPQPNSGICLDLHATFHTYTSQNMISTISLTHIRYILPVKCVCVLYRSLRCGNNVAYLPLHNVAEY</sequence>